<name>A0A486XSV3_9GAMM</name>
<organism evidence="1">
    <name type="scientific">Rheinheimera sp. BAL341</name>
    <dbReference type="NCBI Taxonomy" id="1708203"/>
    <lineage>
        <taxon>Bacteria</taxon>
        <taxon>Pseudomonadati</taxon>
        <taxon>Pseudomonadota</taxon>
        <taxon>Gammaproteobacteria</taxon>
        <taxon>Chromatiales</taxon>
        <taxon>Chromatiaceae</taxon>
        <taxon>Rheinheimera</taxon>
    </lineage>
</organism>
<dbReference type="EMBL" id="CAAJGR010000118">
    <property type="protein sequence ID" value="VHO04971.1"/>
    <property type="molecule type" value="Genomic_DNA"/>
</dbReference>
<sequence>MGDIYAANVADLLAAVKRFLTFAVNVHETTVFLISGKTSKRFGA</sequence>
<gene>
    <name evidence="1" type="ORF">BAL341_2218</name>
</gene>
<protein>
    <submittedName>
        <fullName evidence="1">Uncharacterized protein</fullName>
    </submittedName>
</protein>
<proteinExistence type="predicted"/>
<reference evidence="1" key="1">
    <citation type="submission" date="2019-04" db="EMBL/GenBank/DDBJ databases">
        <authorList>
            <person name="Brambilla D."/>
        </authorList>
    </citation>
    <scope>NUCLEOTIDE SEQUENCE</scope>
    <source>
        <strain evidence="1">BAL1</strain>
    </source>
</reference>
<accession>A0A486XSV3</accession>
<evidence type="ECO:0000313" key="1">
    <source>
        <dbReference type="EMBL" id="VHO04971.1"/>
    </source>
</evidence>
<dbReference type="AlphaFoldDB" id="A0A486XSV3"/>